<keyword evidence="6" id="KW-0053">Apoptosis</keyword>
<feature type="domain" description="SH3" evidence="16">
    <location>
        <begin position="1070"/>
        <end position="1132"/>
    </location>
</feature>
<evidence type="ECO:0000256" key="14">
    <source>
        <dbReference type="SAM" id="Coils"/>
    </source>
</evidence>
<dbReference type="Pfam" id="PF12796">
    <property type="entry name" value="Ank_2"/>
    <property type="match status" value="1"/>
</dbReference>
<keyword evidence="14" id="KW-0175">Coiled coil</keyword>
<dbReference type="Pfam" id="PF00018">
    <property type="entry name" value="SH3_1"/>
    <property type="match status" value="1"/>
</dbReference>
<dbReference type="InterPro" id="IPR002110">
    <property type="entry name" value="Ankyrin_rpt"/>
</dbReference>
<keyword evidence="11" id="KW-0472">Membrane</keyword>
<comment type="subcellular location">
    <subcellularLocation>
        <location evidence="1">Nucleus</location>
    </subcellularLocation>
    <subcellularLocation>
        <location evidence="2">Target cell membrane</location>
    </subcellularLocation>
</comment>
<keyword evidence="4" id="KW-0268">Exocytosis</keyword>
<proteinExistence type="predicted"/>
<dbReference type="Proteomes" id="UP000694941">
    <property type="component" value="Unplaced"/>
</dbReference>
<evidence type="ECO:0000256" key="2">
    <source>
        <dbReference type="ARBA" id="ARBA00004175"/>
    </source>
</evidence>
<keyword evidence="9 12" id="KW-0040">ANK repeat</keyword>
<feature type="compositionally biased region" description="Basic and acidic residues" evidence="15">
    <location>
        <begin position="818"/>
        <end position="831"/>
    </location>
</feature>
<dbReference type="CDD" id="cd11807">
    <property type="entry name" value="SH3_ASPP"/>
    <property type="match status" value="1"/>
</dbReference>
<dbReference type="InterPro" id="IPR036028">
    <property type="entry name" value="SH3-like_dom_sf"/>
</dbReference>
<organism evidence="17 18">
    <name type="scientific">Limulus polyphemus</name>
    <name type="common">Atlantic horseshoe crab</name>
    <dbReference type="NCBI Taxonomy" id="6850"/>
    <lineage>
        <taxon>Eukaryota</taxon>
        <taxon>Metazoa</taxon>
        <taxon>Ecdysozoa</taxon>
        <taxon>Arthropoda</taxon>
        <taxon>Chelicerata</taxon>
        <taxon>Merostomata</taxon>
        <taxon>Xiphosura</taxon>
        <taxon>Limulidae</taxon>
        <taxon>Limulus</taxon>
    </lineage>
</organism>
<evidence type="ECO:0000256" key="12">
    <source>
        <dbReference type="PROSITE-ProRule" id="PRU00023"/>
    </source>
</evidence>
<dbReference type="PROSITE" id="PS50088">
    <property type="entry name" value="ANK_REPEAT"/>
    <property type="match status" value="2"/>
</dbReference>
<dbReference type="RefSeq" id="XP_022249236.1">
    <property type="nucleotide sequence ID" value="XM_022393528.1"/>
</dbReference>
<feature type="coiled-coil region" evidence="14">
    <location>
        <begin position="279"/>
        <end position="327"/>
    </location>
</feature>
<keyword evidence="8" id="KW-0528">Neurotoxin</keyword>
<evidence type="ECO:0000256" key="8">
    <source>
        <dbReference type="ARBA" id="ARBA00023028"/>
    </source>
</evidence>
<accession>A0ABM1T030</accession>
<name>A0ABM1T030_LIMPO</name>
<evidence type="ECO:0000313" key="18">
    <source>
        <dbReference type="RefSeq" id="XP_022249236.1"/>
    </source>
</evidence>
<evidence type="ECO:0000256" key="1">
    <source>
        <dbReference type="ARBA" id="ARBA00004123"/>
    </source>
</evidence>
<dbReference type="Gene3D" id="1.25.40.20">
    <property type="entry name" value="Ankyrin repeat-containing domain"/>
    <property type="match status" value="1"/>
</dbReference>
<feature type="compositionally biased region" description="Polar residues" evidence="15">
    <location>
        <begin position="755"/>
        <end position="786"/>
    </location>
</feature>
<evidence type="ECO:0000256" key="7">
    <source>
        <dbReference type="ARBA" id="ARBA00022737"/>
    </source>
</evidence>
<feature type="region of interest" description="Disordered" evidence="15">
    <location>
        <begin position="414"/>
        <end position="631"/>
    </location>
</feature>
<dbReference type="PANTHER" id="PTHR24131:SF10">
    <property type="entry name" value="ANKYRIN-REPEAT, SH3-DOMAIN, AND PROLINE-RICH-REGION CONTAINING PROTEIN, ISOFORM B"/>
    <property type="match status" value="1"/>
</dbReference>
<feature type="compositionally biased region" description="Basic and acidic residues" evidence="15">
    <location>
        <begin position="732"/>
        <end position="742"/>
    </location>
</feature>
<dbReference type="SMART" id="SM00326">
    <property type="entry name" value="SH3"/>
    <property type="match status" value="1"/>
</dbReference>
<evidence type="ECO:0000256" key="4">
    <source>
        <dbReference type="ARBA" id="ARBA00022483"/>
    </source>
</evidence>
<dbReference type="GeneID" id="106465596"/>
<feature type="coiled-coil region" evidence="14">
    <location>
        <begin position="123"/>
        <end position="245"/>
    </location>
</feature>
<evidence type="ECO:0000256" key="3">
    <source>
        <dbReference type="ARBA" id="ARBA00022443"/>
    </source>
</evidence>
<feature type="compositionally biased region" description="Polar residues" evidence="15">
    <location>
        <begin position="435"/>
        <end position="448"/>
    </location>
</feature>
<dbReference type="SMART" id="SM00248">
    <property type="entry name" value="ANK"/>
    <property type="match status" value="2"/>
</dbReference>
<evidence type="ECO:0000256" key="15">
    <source>
        <dbReference type="SAM" id="MobiDB-lite"/>
    </source>
</evidence>
<feature type="repeat" description="ANK" evidence="12">
    <location>
        <begin position="1004"/>
        <end position="1036"/>
    </location>
</feature>
<feature type="region of interest" description="Disordered" evidence="15">
    <location>
        <begin position="801"/>
        <end position="831"/>
    </location>
</feature>
<feature type="region of interest" description="Disordered" evidence="15">
    <location>
        <begin position="703"/>
        <end position="786"/>
    </location>
</feature>
<keyword evidence="10" id="KW-0539">Nucleus</keyword>
<reference evidence="18" key="1">
    <citation type="submission" date="2025-08" db="UniProtKB">
        <authorList>
            <consortium name="RefSeq"/>
        </authorList>
    </citation>
    <scope>IDENTIFICATION</scope>
    <source>
        <tissue evidence="18">Muscle</tissue>
    </source>
</reference>
<evidence type="ECO:0000256" key="13">
    <source>
        <dbReference type="PROSITE-ProRule" id="PRU00192"/>
    </source>
</evidence>
<gene>
    <name evidence="18" type="primary">LOC106465596</name>
</gene>
<evidence type="ECO:0000256" key="6">
    <source>
        <dbReference type="ARBA" id="ARBA00022703"/>
    </source>
</evidence>
<dbReference type="PANTHER" id="PTHR24131">
    <property type="entry name" value="APOPTOSIS-STIMULATING OF P53 PROTEIN"/>
    <property type="match status" value="1"/>
</dbReference>
<evidence type="ECO:0000256" key="11">
    <source>
        <dbReference type="ARBA" id="ARBA00023298"/>
    </source>
</evidence>
<dbReference type="InterPro" id="IPR047163">
    <property type="entry name" value="ASPP1/2"/>
</dbReference>
<keyword evidence="8" id="KW-0800">Toxin</keyword>
<keyword evidence="11" id="KW-1053">Target membrane</keyword>
<keyword evidence="7" id="KW-0677">Repeat</keyword>
<dbReference type="SUPFAM" id="SSF50044">
    <property type="entry name" value="SH3-domain"/>
    <property type="match status" value="1"/>
</dbReference>
<dbReference type="PROSITE" id="PS50297">
    <property type="entry name" value="ANK_REP_REGION"/>
    <property type="match status" value="2"/>
</dbReference>
<evidence type="ECO:0000256" key="5">
    <source>
        <dbReference type="ARBA" id="ARBA00022537"/>
    </source>
</evidence>
<dbReference type="InterPro" id="IPR001452">
    <property type="entry name" value="SH3_domain"/>
</dbReference>
<keyword evidence="5" id="KW-1052">Target cell membrane</keyword>
<dbReference type="PRINTS" id="PR00452">
    <property type="entry name" value="SH3DOMAIN"/>
</dbReference>
<feature type="compositionally biased region" description="Polar residues" evidence="15">
    <location>
        <begin position="578"/>
        <end position="589"/>
    </location>
</feature>
<evidence type="ECO:0000313" key="17">
    <source>
        <dbReference type="Proteomes" id="UP000694941"/>
    </source>
</evidence>
<feature type="compositionally biased region" description="Polar residues" evidence="15">
    <location>
        <begin position="481"/>
        <end position="514"/>
    </location>
</feature>
<evidence type="ECO:0000256" key="9">
    <source>
        <dbReference type="ARBA" id="ARBA00023043"/>
    </source>
</evidence>
<sequence length="1139" mass="126357">MVKPSLNNNWLGQITGVDCNMVKPLLNNNWLGQITGVDCNMVKPSLNNNWLGQITGVDCNMVKPLLNNNWLGQITGVECNMVKPSLINNWLGQITGVNCNMVKPLSTGNFLCFQLPEGAELTLAELREMAARQQQQIEAQQQLLVAKEQRLKFLKQQEVRHHQGVQTTEGDRLRHLRERVEGQEQKLRRLRALRNQVDQQRVNNGNLGAELDSIRALFNEKEKELSLAVAKVENLTRQLEELRRGNLNGLKTSNNNASLPAVLEVEKLKQELVYRTKLNEQQNERIAHQRETLAKRQEDISGMDQRIAELQQRLHRKRMLNQQMSNKIHAATVAKQAYVRTGSTKIHPRPPNTKIVAVEPLKQASVEPDRVQDDLDAPLGGVKGIQELSEFASNKNDPKYQTLPYNTKFTVKNWKDDTSSEENGEGPKSTEEETVQQSVTASSNTKQQLAMKPTVILPPPGKLSPLPLHASHLGLRPNGSIPGTLSTSTGRLSGNVIVQGQPSSNNLPSMTNSRLPPTLPKPKPTAQGNPVCISQPFSRTDVNPPLLHQSSSSREGVQSSTSPRRNGSSDGHQIVSVRETNMPTSTAIISTMKPSPPPKPPIPVKPVPPPRQTHHLAENGSSSERGYAETSLDSVDSALSILKGHGNQTSKRTNGLSYRERLLYYRIVMRYLVQPQVVQRHAQRVGQEALDQFAKAMNHVYRNEHPSRTPQFKSSGVRDNNFSTSDLSGGNVEHEDKREKLPIRPKPLTIKIPLSSDQPRVKGQQSVSTQKQGTEGTSSGRISPNQSVHVSINRRIAMPPAFLFPENHPPPTDLGGPAHKEARAGNDVTDRGVLETENLTLNSKHLHKSPPNQTDQLDQFNGNVALDLENVIRPDGDGDSVSTDNGQAHVSDQQTEALNEANGIDHSHMHNSAALRRVKKGNLKTKNSTKNSRRVSFDPLALLLDAALEGELELVKKTTREVPDASAANDEGITALHNAICAGHFEIVKFLVEFGCDVNAQDSDGWTPLHCAASCNNQPMVRFLVEHGACVFASTLSDHDTAAEKCEEDEEGYDGCSEFLYSVQEKLGILNGGAVYAVYDYDAQNQDELSFKDGDMIVVLRKGDEQEREWWWSRLKDREGYIPRNLLGLYPRVTAKRDS</sequence>
<dbReference type="InterPro" id="IPR036770">
    <property type="entry name" value="Ankyrin_rpt-contain_sf"/>
</dbReference>
<evidence type="ECO:0000259" key="16">
    <source>
        <dbReference type="PROSITE" id="PS50002"/>
    </source>
</evidence>
<evidence type="ECO:0000256" key="10">
    <source>
        <dbReference type="ARBA" id="ARBA00023242"/>
    </source>
</evidence>
<keyword evidence="3 13" id="KW-0728">SH3 domain</keyword>
<feature type="compositionally biased region" description="Pro residues" evidence="15">
    <location>
        <begin position="594"/>
        <end position="611"/>
    </location>
</feature>
<protein>
    <submittedName>
        <fullName evidence="18">Apoptosis-stimulating of p53 protein 1-like</fullName>
    </submittedName>
</protein>
<dbReference type="SUPFAM" id="SSF48403">
    <property type="entry name" value="Ankyrin repeat"/>
    <property type="match status" value="1"/>
</dbReference>
<keyword evidence="8" id="KW-0638">Presynaptic neurotoxin</keyword>
<keyword evidence="17" id="KW-1185">Reference proteome</keyword>
<feature type="compositionally biased region" description="Polar residues" evidence="15">
    <location>
        <begin position="708"/>
        <end position="728"/>
    </location>
</feature>
<feature type="repeat" description="ANK" evidence="12">
    <location>
        <begin position="971"/>
        <end position="1003"/>
    </location>
</feature>
<dbReference type="PROSITE" id="PS50002">
    <property type="entry name" value="SH3"/>
    <property type="match status" value="1"/>
</dbReference>
<feature type="compositionally biased region" description="Low complexity" evidence="15">
    <location>
        <begin position="550"/>
        <end position="562"/>
    </location>
</feature>